<dbReference type="Proteomes" id="UP001500503">
    <property type="component" value="Unassembled WGS sequence"/>
</dbReference>
<proteinExistence type="predicted"/>
<protein>
    <submittedName>
        <fullName evidence="1">Uncharacterized protein</fullName>
    </submittedName>
</protein>
<evidence type="ECO:0000313" key="1">
    <source>
        <dbReference type="EMBL" id="GAA4495114.1"/>
    </source>
</evidence>
<dbReference type="EMBL" id="BAABHF010000019">
    <property type="protein sequence ID" value="GAA4495114.1"/>
    <property type="molecule type" value="Genomic_DNA"/>
</dbReference>
<sequence length="54" mass="5611">MIQETLGLSSITIAADTYTSVLPDLARQAAEDVAAILNPTSSCRAIGHGRKVSP</sequence>
<dbReference type="RefSeq" id="WP_345464811.1">
    <property type="nucleotide sequence ID" value="NZ_BAABHF010000019.1"/>
</dbReference>
<keyword evidence="2" id="KW-1185">Reference proteome</keyword>
<comment type="caution">
    <text evidence="1">The sequence shown here is derived from an EMBL/GenBank/DDBJ whole genome shotgun (WGS) entry which is preliminary data.</text>
</comment>
<name>A0ABP8Q1G9_9ACTN</name>
<accession>A0ABP8Q1G9</accession>
<organism evidence="1 2">
    <name type="scientific">Actinoallomurus oryzae</name>
    <dbReference type="NCBI Taxonomy" id="502180"/>
    <lineage>
        <taxon>Bacteria</taxon>
        <taxon>Bacillati</taxon>
        <taxon>Actinomycetota</taxon>
        <taxon>Actinomycetes</taxon>
        <taxon>Streptosporangiales</taxon>
        <taxon>Thermomonosporaceae</taxon>
        <taxon>Actinoallomurus</taxon>
    </lineage>
</organism>
<reference evidence="2" key="1">
    <citation type="journal article" date="2019" name="Int. J. Syst. Evol. Microbiol.">
        <title>The Global Catalogue of Microorganisms (GCM) 10K type strain sequencing project: providing services to taxonomists for standard genome sequencing and annotation.</title>
        <authorList>
            <consortium name="The Broad Institute Genomics Platform"/>
            <consortium name="The Broad Institute Genome Sequencing Center for Infectious Disease"/>
            <person name="Wu L."/>
            <person name="Ma J."/>
        </authorList>
    </citation>
    <scope>NUCLEOTIDE SEQUENCE [LARGE SCALE GENOMIC DNA]</scope>
    <source>
        <strain evidence="2">JCM 17933</strain>
    </source>
</reference>
<evidence type="ECO:0000313" key="2">
    <source>
        <dbReference type="Proteomes" id="UP001500503"/>
    </source>
</evidence>
<gene>
    <name evidence="1" type="ORF">GCM10023191_035340</name>
</gene>